<proteinExistence type="inferred from homology"/>
<gene>
    <name evidence="13" type="primary">ccmD</name>
    <name evidence="13" type="ORF">JDN41_03765</name>
</gene>
<evidence type="ECO:0000256" key="8">
    <source>
        <dbReference type="ARBA" id="ARBA00022692"/>
    </source>
</evidence>
<comment type="function">
    <text evidence="1 12">Required for the export of heme to the periplasm for the biogenesis of c-type cytochromes.</text>
</comment>
<keyword evidence="5 12" id="KW-0813">Transport</keyword>
<dbReference type="Pfam" id="PF04995">
    <property type="entry name" value="CcmD"/>
    <property type="match status" value="1"/>
</dbReference>
<keyword evidence="14" id="KW-1185">Reference proteome</keyword>
<evidence type="ECO:0000256" key="9">
    <source>
        <dbReference type="ARBA" id="ARBA00022748"/>
    </source>
</evidence>
<dbReference type="AlphaFoldDB" id="A0A8I1GBE7"/>
<accession>A0A8I1GBE7</accession>
<comment type="caution">
    <text evidence="13">The sequence shown here is derived from an EMBL/GenBank/DDBJ whole genome shotgun (WGS) entry which is preliminary data.</text>
</comment>
<name>A0A8I1GBE7_9HYPH</name>
<comment type="similarity">
    <text evidence="3 12">Belongs to the CcmD/CycX/HelD family.</text>
</comment>
<dbReference type="GO" id="GO:0015886">
    <property type="term" value="P:heme transport"/>
    <property type="evidence" value="ECO:0007669"/>
    <property type="project" value="InterPro"/>
</dbReference>
<keyword evidence="7 12" id="KW-0997">Cell inner membrane</keyword>
<dbReference type="EMBL" id="JAEMUK010000008">
    <property type="protein sequence ID" value="MBJ7542670.1"/>
    <property type="molecule type" value="Genomic_DNA"/>
</dbReference>
<keyword evidence="10 12" id="KW-1133">Transmembrane helix</keyword>
<keyword evidence="11 12" id="KW-0472">Membrane</keyword>
<evidence type="ECO:0000256" key="4">
    <source>
        <dbReference type="ARBA" id="ARBA00016461"/>
    </source>
</evidence>
<keyword evidence="8 12" id="KW-0812">Transmembrane</keyword>
<evidence type="ECO:0000256" key="3">
    <source>
        <dbReference type="ARBA" id="ARBA00008741"/>
    </source>
</evidence>
<sequence length="59" mass="6443">MLDLGPHAAFIWISYGAAAFCVVALALWAWGDERGQAKRLADLERRGLKRRSGQGQGNS</sequence>
<evidence type="ECO:0000313" key="13">
    <source>
        <dbReference type="EMBL" id="MBJ7542670.1"/>
    </source>
</evidence>
<evidence type="ECO:0000256" key="10">
    <source>
        <dbReference type="ARBA" id="ARBA00022989"/>
    </source>
</evidence>
<dbReference type="RefSeq" id="WP_037239231.1">
    <property type="nucleotide sequence ID" value="NZ_JAEMUK010000008.1"/>
</dbReference>
<dbReference type="Proteomes" id="UP000623250">
    <property type="component" value="Unassembled WGS sequence"/>
</dbReference>
<comment type="subcellular location">
    <subcellularLocation>
        <location evidence="2 12">Cell inner membrane</location>
        <topology evidence="2 12">Single-pass membrane protein</topology>
    </subcellularLocation>
</comment>
<protein>
    <recommendedName>
        <fullName evidence="4 12">Heme exporter protein D</fullName>
    </recommendedName>
</protein>
<keyword evidence="6 12" id="KW-1003">Cell membrane</keyword>
<evidence type="ECO:0000256" key="5">
    <source>
        <dbReference type="ARBA" id="ARBA00022448"/>
    </source>
</evidence>
<evidence type="ECO:0000256" key="12">
    <source>
        <dbReference type="RuleBase" id="RU363101"/>
    </source>
</evidence>
<evidence type="ECO:0000256" key="7">
    <source>
        <dbReference type="ARBA" id="ARBA00022519"/>
    </source>
</evidence>
<evidence type="ECO:0000313" key="14">
    <source>
        <dbReference type="Proteomes" id="UP000623250"/>
    </source>
</evidence>
<dbReference type="GO" id="GO:0005886">
    <property type="term" value="C:plasma membrane"/>
    <property type="evidence" value="ECO:0007669"/>
    <property type="project" value="UniProtKB-SubCell"/>
</dbReference>
<evidence type="ECO:0000256" key="11">
    <source>
        <dbReference type="ARBA" id="ARBA00023136"/>
    </source>
</evidence>
<dbReference type="GO" id="GO:0017004">
    <property type="term" value="P:cytochrome complex assembly"/>
    <property type="evidence" value="ECO:0007669"/>
    <property type="project" value="UniProtKB-KW"/>
</dbReference>
<evidence type="ECO:0000256" key="6">
    <source>
        <dbReference type="ARBA" id="ARBA00022475"/>
    </source>
</evidence>
<evidence type="ECO:0000256" key="2">
    <source>
        <dbReference type="ARBA" id="ARBA00004377"/>
    </source>
</evidence>
<evidence type="ECO:0000256" key="1">
    <source>
        <dbReference type="ARBA" id="ARBA00002442"/>
    </source>
</evidence>
<keyword evidence="9 12" id="KW-0201">Cytochrome c-type biogenesis</keyword>
<organism evidence="13 14">
    <name type="scientific">Rhodomicrobium udaipurense</name>
    <dbReference type="NCBI Taxonomy" id="1202716"/>
    <lineage>
        <taxon>Bacteria</taxon>
        <taxon>Pseudomonadati</taxon>
        <taxon>Pseudomonadota</taxon>
        <taxon>Alphaproteobacteria</taxon>
        <taxon>Hyphomicrobiales</taxon>
        <taxon>Hyphomicrobiaceae</taxon>
        <taxon>Rhodomicrobium</taxon>
    </lineage>
</organism>
<dbReference type="InterPro" id="IPR007078">
    <property type="entry name" value="Haem_export_protD_CcmD"/>
</dbReference>
<reference evidence="13 14" key="1">
    <citation type="submission" date="2020-12" db="EMBL/GenBank/DDBJ databases">
        <title>Revised draft genomes of Rhodomicrobium vannielii ATCC 17100 and Rhodomicrobium udaipurense JA643.</title>
        <authorList>
            <person name="Conners E.M."/>
            <person name="Davenport E.J."/>
            <person name="Bose A."/>
        </authorList>
    </citation>
    <scope>NUCLEOTIDE SEQUENCE [LARGE SCALE GENOMIC DNA]</scope>
    <source>
        <strain evidence="13 14">JA643</strain>
    </source>
</reference>
<feature type="transmembrane region" description="Helical" evidence="12">
    <location>
        <begin position="12"/>
        <end position="30"/>
    </location>
</feature>
<dbReference type="NCBIfam" id="TIGR03141">
    <property type="entry name" value="cytochro_ccmD"/>
    <property type="match status" value="1"/>
</dbReference>